<reference evidence="2 3" key="1">
    <citation type="submission" date="2019-03" db="EMBL/GenBank/DDBJ databases">
        <title>Genomic Encyclopedia of Type Strains, Phase IV (KMG-IV): sequencing the most valuable type-strain genomes for metagenomic binning, comparative biology and taxonomic classification.</title>
        <authorList>
            <person name="Goeker M."/>
        </authorList>
    </citation>
    <scope>NUCLEOTIDE SEQUENCE [LARGE SCALE GENOMIC DNA]</scope>
    <source>
        <strain evidence="2 3">DSM 19345</strain>
    </source>
</reference>
<organism evidence="2 3">
    <name type="scientific">Tepidamorphus gemmatus</name>
    <dbReference type="NCBI Taxonomy" id="747076"/>
    <lineage>
        <taxon>Bacteria</taxon>
        <taxon>Pseudomonadati</taxon>
        <taxon>Pseudomonadota</taxon>
        <taxon>Alphaproteobacteria</taxon>
        <taxon>Hyphomicrobiales</taxon>
        <taxon>Tepidamorphaceae</taxon>
        <taxon>Tepidamorphus</taxon>
    </lineage>
</organism>
<keyword evidence="3" id="KW-1185">Reference proteome</keyword>
<gene>
    <name evidence="2" type="ORF">EDC22_102327</name>
</gene>
<proteinExistence type="predicted"/>
<sequence length="205" mass="22725">MQRELRSAPLSLSEEKRRHQRVRVSILGRYMLPNKREYPCQVIDMSPGGARFVAPVNGEPGDRIVAYLDHVGRIEGVVTRLLDGGFAIAINATARKRDKLAAQLTWLANRHQLGLPEDRRHERLIPRNPFTELRLGDGRAYRCKLIDLSLSGAAIACDVHPAIGTSVTLGQSRGIVVRHIEGGVAIEFTTVQSMETLVAQFGELN</sequence>
<dbReference type="Proteomes" id="UP000295678">
    <property type="component" value="Unassembled WGS sequence"/>
</dbReference>
<dbReference type="InterPro" id="IPR009875">
    <property type="entry name" value="PilZ_domain"/>
</dbReference>
<comment type="caution">
    <text evidence="2">The sequence shown here is derived from an EMBL/GenBank/DDBJ whole genome shotgun (WGS) entry which is preliminary data.</text>
</comment>
<name>A0A4R3MJB8_9HYPH</name>
<dbReference type="Pfam" id="PF07238">
    <property type="entry name" value="PilZ"/>
    <property type="match status" value="2"/>
</dbReference>
<accession>A0A4R3MJB8</accession>
<dbReference type="SUPFAM" id="SSF141371">
    <property type="entry name" value="PilZ domain-like"/>
    <property type="match status" value="2"/>
</dbReference>
<evidence type="ECO:0000313" key="2">
    <source>
        <dbReference type="EMBL" id="TCT12642.1"/>
    </source>
</evidence>
<protein>
    <submittedName>
        <fullName evidence="2">PilZ domain-containing protein</fullName>
    </submittedName>
</protein>
<dbReference type="Gene3D" id="2.40.10.220">
    <property type="entry name" value="predicted glycosyltransferase like domains"/>
    <property type="match status" value="1"/>
</dbReference>
<feature type="domain" description="PilZ" evidence="1">
    <location>
        <begin position="15"/>
        <end position="103"/>
    </location>
</feature>
<dbReference type="EMBL" id="SMAK01000002">
    <property type="protein sequence ID" value="TCT12642.1"/>
    <property type="molecule type" value="Genomic_DNA"/>
</dbReference>
<evidence type="ECO:0000313" key="3">
    <source>
        <dbReference type="Proteomes" id="UP000295678"/>
    </source>
</evidence>
<evidence type="ECO:0000259" key="1">
    <source>
        <dbReference type="Pfam" id="PF07238"/>
    </source>
</evidence>
<feature type="domain" description="PilZ" evidence="1">
    <location>
        <begin position="118"/>
        <end position="192"/>
    </location>
</feature>
<dbReference type="RefSeq" id="WP_245499625.1">
    <property type="nucleotide sequence ID" value="NZ_SMAK01000002.1"/>
</dbReference>
<dbReference type="AlphaFoldDB" id="A0A4R3MJB8"/>
<dbReference type="GO" id="GO:0035438">
    <property type="term" value="F:cyclic-di-GMP binding"/>
    <property type="evidence" value="ECO:0007669"/>
    <property type="project" value="InterPro"/>
</dbReference>